<comment type="subcellular location">
    <subcellularLocation>
        <location evidence="1">Cytoplasm</location>
    </subcellularLocation>
</comment>
<dbReference type="GO" id="GO:0005737">
    <property type="term" value="C:cytoplasm"/>
    <property type="evidence" value="ECO:0007669"/>
    <property type="project" value="UniProtKB-SubCell"/>
</dbReference>
<keyword evidence="3 7" id="KW-0479">Metal-binding</keyword>
<evidence type="ECO:0000259" key="8">
    <source>
        <dbReference type="PROSITE" id="PS50089"/>
    </source>
</evidence>
<proteinExistence type="predicted"/>
<dbReference type="PANTHER" id="PTHR10131:SF152">
    <property type="entry name" value="TNF RECEPTOR-ASSOCIATED FACTOR 6"/>
    <property type="match status" value="1"/>
</dbReference>
<dbReference type="PANTHER" id="PTHR10131">
    <property type="entry name" value="TNF RECEPTOR ASSOCIATED FACTOR"/>
    <property type="match status" value="1"/>
</dbReference>
<dbReference type="GO" id="GO:0045087">
    <property type="term" value="P:innate immune response"/>
    <property type="evidence" value="ECO:0007669"/>
    <property type="project" value="TreeGrafter"/>
</dbReference>
<sequence length="392" mass="44268">MMEQGYDVEMASGEPIDPKYSCPVCLTVMRNAMQTVCGHRFCRSCILRVIGDRQWGKCPVDKTVFRRTDTHIKVCPMEQIDCPINCGAHFPRGQLESHQECCPQRRVTCSHCEQEVIFSQLHKHELLLCEKFPVTCKLCGEANILRKDISKHVDSAYGSCPQSNVPCKFFAAGCHFEVSQFDMSNRILLKFHGDIEHGTGIQLGRSELHISEHAVLLERLKERTISGRTHWRLNLQNMEPVPGMVFSPPFYTSCPGYMMRLRLDFNGVRDGEDYYSSVFIVLQRGEFDEELLFPFRGQIKVTLLTQSGGHSEGAKNISAVINCMEVPRNTTGAVNSRINSRGQTRFIKKTDLMAPPYCNNKIIFFEIAMVVPCDSCTGCTNGNLSRPPSVNP</sequence>
<dbReference type="GO" id="GO:0008270">
    <property type="term" value="F:zinc ion binding"/>
    <property type="evidence" value="ECO:0007669"/>
    <property type="project" value="UniProtKB-KW"/>
</dbReference>
<dbReference type="Gene3D" id="2.60.210.10">
    <property type="entry name" value="Apoptosis, Tumor Necrosis Factor Receptor Associated Protein 2, Chain A"/>
    <property type="match status" value="1"/>
</dbReference>
<dbReference type="SUPFAM" id="SSF57850">
    <property type="entry name" value="RING/U-box"/>
    <property type="match status" value="1"/>
</dbReference>
<accession>A0A2T7PW01</accession>
<evidence type="ECO:0000256" key="1">
    <source>
        <dbReference type="ARBA" id="ARBA00004496"/>
    </source>
</evidence>
<reference evidence="10 11" key="1">
    <citation type="submission" date="2018-04" db="EMBL/GenBank/DDBJ databases">
        <title>The genome of golden apple snail Pomacea canaliculata provides insight into stress tolerance and invasive adaptation.</title>
        <authorList>
            <person name="Liu C."/>
            <person name="Liu B."/>
            <person name="Ren Y."/>
            <person name="Zhang Y."/>
            <person name="Wang H."/>
            <person name="Li S."/>
            <person name="Jiang F."/>
            <person name="Yin L."/>
            <person name="Zhang G."/>
            <person name="Qian W."/>
            <person name="Fan W."/>
        </authorList>
    </citation>
    <scope>NUCLEOTIDE SEQUENCE [LARGE SCALE GENOMIC DNA]</scope>
    <source>
        <strain evidence="10">SZHN2017</strain>
        <tissue evidence="10">Muscle</tissue>
    </source>
</reference>
<comment type="caution">
    <text evidence="10">The sequence shown here is derived from an EMBL/GenBank/DDBJ whole genome shotgun (WGS) entry which is preliminary data.</text>
</comment>
<evidence type="ECO:0000313" key="10">
    <source>
        <dbReference type="EMBL" id="PVD37606.1"/>
    </source>
</evidence>
<organism evidence="10 11">
    <name type="scientific">Pomacea canaliculata</name>
    <name type="common">Golden apple snail</name>
    <dbReference type="NCBI Taxonomy" id="400727"/>
    <lineage>
        <taxon>Eukaryota</taxon>
        <taxon>Metazoa</taxon>
        <taxon>Spiralia</taxon>
        <taxon>Lophotrochozoa</taxon>
        <taxon>Mollusca</taxon>
        <taxon>Gastropoda</taxon>
        <taxon>Caenogastropoda</taxon>
        <taxon>Architaenioglossa</taxon>
        <taxon>Ampullarioidea</taxon>
        <taxon>Ampullariidae</taxon>
        <taxon>Pomacea</taxon>
    </lineage>
</organism>
<dbReference type="InterPro" id="IPR013083">
    <property type="entry name" value="Znf_RING/FYVE/PHD"/>
</dbReference>
<evidence type="ECO:0000256" key="4">
    <source>
        <dbReference type="ARBA" id="ARBA00022737"/>
    </source>
</evidence>
<evidence type="ECO:0000256" key="7">
    <source>
        <dbReference type="PROSITE-ProRule" id="PRU00207"/>
    </source>
</evidence>
<dbReference type="InterPro" id="IPR017907">
    <property type="entry name" value="Znf_RING_CS"/>
</dbReference>
<dbReference type="InterPro" id="IPR001293">
    <property type="entry name" value="Znf_TRAF"/>
</dbReference>
<dbReference type="PROSITE" id="PS50145">
    <property type="entry name" value="ZF_TRAF"/>
    <property type="match status" value="2"/>
</dbReference>
<feature type="zinc finger region" description="TRAF-type" evidence="7">
    <location>
        <begin position="124"/>
        <end position="179"/>
    </location>
</feature>
<feature type="zinc finger region" description="TRAF-type" evidence="7">
    <location>
        <begin position="70"/>
        <end position="122"/>
    </location>
</feature>
<gene>
    <name evidence="10" type="ORF">C0Q70_00202</name>
</gene>
<evidence type="ECO:0000256" key="3">
    <source>
        <dbReference type="ARBA" id="ARBA00022723"/>
    </source>
</evidence>
<dbReference type="STRING" id="400727.A0A2T7PW01"/>
<evidence type="ECO:0000256" key="6">
    <source>
        <dbReference type="ARBA" id="ARBA00022833"/>
    </source>
</evidence>
<dbReference type="PROSITE" id="PS50089">
    <property type="entry name" value="ZF_RING_2"/>
    <property type="match status" value="1"/>
</dbReference>
<protein>
    <recommendedName>
        <fullName evidence="12">TNF receptor-associated factor</fullName>
    </recommendedName>
</protein>
<dbReference type="Proteomes" id="UP000245119">
    <property type="component" value="Linkage Group LG1"/>
</dbReference>
<dbReference type="InterPro" id="IPR001841">
    <property type="entry name" value="Znf_RING"/>
</dbReference>
<evidence type="ECO:0008006" key="12">
    <source>
        <dbReference type="Google" id="ProtNLM"/>
    </source>
</evidence>
<dbReference type="OrthoDB" id="10051587at2759"/>
<dbReference type="EMBL" id="PZQS01000001">
    <property type="protein sequence ID" value="PVD37606.1"/>
    <property type="molecule type" value="Genomic_DNA"/>
</dbReference>
<keyword evidence="6 7" id="KW-0862">Zinc</keyword>
<keyword evidence="11" id="KW-1185">Reference proteome</keyword>
<evidence type="ECO:0000259" key="9">
    <source>
        <dbReference type="PROSITE" id="PS50145"/>
    </source>
</evidence>
<keyword evidence="5 7" id="KW-0863">Zinc-finger</keyword>
<evidence type="ECO:0000256" key="5">
    <source>
        <dbReference type="ARBA" id="ARBA00022771"/>
    </source>
</evidence>
<feature type="domain" description="TRAF-type" evidence="9">
    <location>
        <begin position="124"/>
        <end position="179"/>
    </location>
</feature>
<dbReference type="GO" id="GO:0031663">
    <property type="term" value="P:lipopolysaccharide-mediated signaling pathway"/>
    <property type="evidence" value="ECO:0007669"/>
    <property type="project" value="TreeGrafter"/>
</dbReference>
<dbReference type="Pfam" id="PF21355">
    <property type="entry name" value="TRAF-mep_MATH"/>
    <property type="match status" value="1"/>
</dbReference>
<feature type="domain" description="TRAF-type" evidence="9">
    <location>
        <begin position="70"/>
        <end position="122"/>
    </location>
</feature>
<evidence type="ECO:0000313" key="11">
    <source>
        <dbReference type="Proteomes" id="UP000245119"/>
    </source>
</evidence>
<dbReference type="PROSITE" id="PS00518">
    <property type="entry name" value="ZF_RING_1"/>
    <property type="match status" value="1"/>
</dbReference>
<dbReference type="GO" id="GO:0043122">
    <property type="term" value="P:regulation of canonical NF-kappaB signal transduction"/>
    <property type="evidence" value="ECO:0007669"/>
    <property type="project" value="TreeGrafter"/>
</dbReference>
<dbReference type="Pfam" id="PF13923">
    <property type="entry name" value="zf-C3HC4_2"/>
    <property type="match status" value="1"/>
</dbReference>
<dbReference type="AlphaFoldDB" id="A0A2T7PW01"/>
<dbReference type="InterPro" id="IPR049342">
    <property type="entry name" value="TRAF1-6_MATH_dom"/>
</dbReference>
<dbReference type="SUPFAM" id="SSF49599">
    <property type="entry name" value="TRAF domain-like"/>
    <property type="match status" value="1"/>
</dbReference>
<evidence type="ECO:0000256" key="2">
    <source>
        <dbReference type="ARBA" id="ARBA00022490"/>
    </source>
</evidence>
<feature type="domain" description="RING-type" evidence="8">
    <location>
        <begin position="22"/>
        <end position="62"/>
    </location>
</feature>
<dbReference type="Pfam" id="PF02176">
    <property type="entry name" value="zf-TRAF"/>
    <property type="match status" value="2"/>
</dbReference>
<name>A0A2T7PW01_POMCA</name>
<keyword evidence="2" id="KW-0963">Cytoplasm</keyword>
<dbReference type="GO" id="GO:0061630">
    <property type="term" value="F:ubiquitin protein ligase activity"/>
    <property type="evidence" value="ECO:0007669"/>
    <property type="project" value="TreeGrafter"/>
</dbReference>
<dbReference type="Gene3D" id="3.30.40.10">
    <property type="entry name" value="Zinc/RING finger domain, C3HC4 (zinc finger)"/>
    <property type="match status" value="3"/>
</dbReference>
<dbReference type="SMART" id="SM00184">
    <property type="entry name" value="RING"/>
    <property type="match status" value="1"/>
</dbReference>
<keyword evidence="4" id="KW-0677">Repeat</keyword>
<dbReference type="InterPro" id="IPR008974">
    <property type="entry name" value="TRAF-like"/>
</dbReference>